<dbReference type="AlphaFoldDB" id="A0AA91I967"/>
<dbReference type="InterPro" id="IPR042100">
    <property type="entry name" value="Bug_dom1"/>
</dbReference>
<dbReference type="RefSeq" id="WP_081270022.1">
    <property type="nucleotide sequence ID" value="NZ_LVHG01000064.1"/>
</dbReference>
<evidence type="ECO:0000256" key="2">
    <source>
        <dbReference type="SAM" id="SignalP"/>
    </source>
</evidence>
<dbReference type="PROSITE" id="PS51318">
    <property type="entry name" value="TAT"/>
    <property type="match status" value="1"/>
</dbReference>
<dbReference type="Gene3D" id="3.40.190.150">
    <property type="entry name" value="Bordetella uptake gene, domain 1"/>
    <property type="match status" value="1"/>
</dbReference>
<comment type="similarity">
    <text evidence="1">Belongs to the UPF0065 (bug) family.</text>
</comment>
<organism evidence="3 4">
    <name type="scientific">Variovorax paradoxus</name>
    <dbReference type="NCBI Taxonomy" id="34073"/>
    <lineage>
        <taxon>Bacteria</taxon>
        <taxon>Pseudomonadati</taxon>
        <taxon>Pseudomonadota</taxon>
        <taxon>Betaproteobacteria</taxon>
        <taxon>Burkholderiales</taxon>
        <taxon>Comamonadaceae</taxon>
        <taxon>Variovorax</taxon>
    </lineage>
</organism>
<feature type="signal peptide" evidence="2">
    <location>
        <begin position="1"/>
        <end position="34"/>
    </location>
</feature>
<evidence type="ECO:0000313" key="3">
    <source>
        <dbReference type="EMBL" id="OAK60090.1"/>
    </source>
</evidence>
<dbReference type="EMBL" id="LVHG01000064">
    <property type="protein sequence ID" value="OAK60090.1"/>
    <property type="molecule type" value="Genomic_DNA"/>
</dbReference>
<evidence type="ECO:0000256" key="1">
    <source>
        <dbReference type="ARBA" id="ARBA00006987"/>
    </source>
</evidence>
<keyword evidence="2" id="KW-0732">Signal</keyword>
<dbReference type="Pfam" id="PF03401">
    <property type="entry name" value="TctC"/>
    <property type="match status" value="1"/>
</dbReference>
<accession>A0AA91I967</accession>
<comment type="caution">
    <text evidence="3">The sequence shown here is derived from an EMBL/GenBank/DDBJ whole genome shotgun (WGS) entry which is preliminary data.</text>
</comment>
<dbReference type="SUPFAM" id="SSF53850">
    <property type="entry name" value="Periplasmic binding protein-like II"/>
    <property type="match status" value="1"/>
</dbReference>
<reference evidence="3 4" key="1">
    <citation type="submission" date="2016-03" db="EMBL/GenBank/DDBJ databases">
        <title>Genome sequence of Variovorax paradoxus KB5.</title>
        <authorList>
            <person name="Jeong H."/>
            <person name="Hong C.E."/>
            <person name="Jo S.H."/>
            <person name="Park J.M."/>
        </authorList>
    </citation>
    <scope>NUCLEOTIDE SEQUENCE [LARGE SCALE GENOMIC DNA]</scope>
    <source>
        <strain evidence="3 4">KB5</strain>
    </source>
</reference>
<dbReference type="Proteomes" id="UP000077852">
    <property type="component" value="Unassembled WGS sequence"/>
</dbReference>
<dbReference type="InterPro" id="IPR005064">
    <property type="entry name" value="BUG"/>
</dbReference>
<feature type="chain" id="PRO_5041722906" description="Tripartite tricarboxylate transporter substrate binding protein" evidence="2">
    <location>
        <begin position="35"/>
        <end position="339"/>
    </location>
</feature>
<dbReference type="InterPro" id="IPR006311">
    <property type="entry name" value="TAT_signal"/>
</dbReference>
<gene>
    <name evidence="3" type="ORF">A3K87_24925</name>
</gene>
<evidence type="ECO:0000313" key="4">
    <source>
        <dbReference type="Proteomes" id="UP000077852"/>
    </source>
</evidence>
<protein>
    <recommendedName>
        <fullName evidence="5">Tripartite tricarboxylate transporter substrate binding protein</fullName>
    </recommendedName>
</protein>
<sequence>MRATPQPLYHPSRRSVLATLGGVALAPLATAAWAQQMQPAIAPGTPIRVLIGVPAGGTQDVLTRAIAQEVRESLGPLIVDNRSGAAGRIAVEAVKTSAPDGRTLLLGTASMMTMFPSAYKSLSYDPIKDFQPIVNAARFELALVVHKDVPATTLSEFVAWAKKQPGGASFASYGAGTPSHFLGEMLNRATGLSMVHVPYRGSTPARQDVMGGTVPAYFDTVGGALQMLPSGRVKVIATSGEKRSPLMPAVPTFVENGLKDVVATAWFAYYAPAKTPKPVVDQLRAEFMRAVNSREVRQQLLQNGMYPVADGPEALLKTMREDTARWAAIMKAVNFQAND</sequence>
<proteinExistence type="inferred from homology"/>
<dbReference type="Gene3D" id="3.40.190.10">
    <property type="entry name" value="Periplasmic binding protein-like II"/>
    <property type="match status" value="1"/>
</dbReference>
<dbReference type="CDD" id="cd07012">
    <property type="entry name" value="PBP2_Bug_TTT"/>
    <property type="match status" value="1"/>
</dbReference>
<name>A0AA91I967_VARPD</name>
<evidence type="ECO:0008006" key="5">
    <source>
        <dbReference type="Google" id="ProtNLM"/>
    </source>
</evidence>
<dbReference type="PIRSF" id="PIRSF017082">
    <property type="entry name" value="YflP"/>
    <property type="match status" value="1"/>
</dbReference>
<dbReference type="PANTHER" id="PTHR42928">
    <property type="entry name" value="TRICARBOXYLATE-BINDING PROTEIN"/>
    <property type="match status" value="1"/>
</dbReference>
<dbReference type="PANTHER" id="PTHR42928:SF5">
    <property type="entry name" value="BLR1237 PROTEIN"/>
    <property type="match status" value="1"/>
</dbReference>